<reference evidence="2" key="1">
    <citation type="submission" date="2021-04" db="EMBL/GenBank/DDBJ databases">
        <title>Dactylosporangium aurantiacum NRRL B-8018 full assembly.</title>
        <authorList>
            <person name="Hartkoorn R.C."/>
            <person name="Beaudoing E."/>
            <person name="Hot D."/>
        </authorList>
    </citation>
    <scope>NUCLEOTIDE SEQUENCE</scope>
    <source>
        <strain evidence="2">NRRL B-8018</strain>
    </source>
</reference>
<keyword evidence="1" id="KW-1133">Transmembrane helix</keyword>
<sequence>MRGATPRRTPAAARRLHLSRFALLAAVSLVASLISVGVSWAIFPNEPAAVTDDTAFDAAKFYETHARANAARGVELASAPGASLVPKPVAGLTQAATNNAFIVIEVGRQMGLPERAYVVAIATALQETYLKNLANPKVPASLKLPHEGTGTNYDSVGIFQQRVSIWGTVEQLMDPAFASAKFYTKLMKVSGWQSMSITGAAQAVQRSAFASAYAKHATTAQKIVDQLTD</sequence>
<proteinExistence type="predicted"/>
<accession>A0A9Q9IHG5</accession>
<evidence type="ECO:0000313" key="3">
    <source>
        <dbReference type="Proteomes" id="UP001058003"/>
    </source>
</evidence>
<keyword evidence="3" id="KW-1185">Reference proteome</keyword>
<protein>
    <submittedName>
        <fullName evidence="2">Uncharacterized protein</fullName>
    </submittedName>
</protein>
<keyword evidence="1" id="KW-0472">Membrane</keyword>
<evidence type="ECO:0000256" key="1">
    <source>
        <dbReference type="SAM" id="Phobius"/>
    </source>
</evidence>
<feature type="transmembrane region" description="Helical" evidence="1">
    <location>
        <begin position="21"/>
        <end position="43"/>
    </location>
</feature>
<dbReference type="AlphaFoldDB" id="A0A9Q9IHG5"/>
<organism evidence="2 3">
    <name type="scientific">Dactylosporangium aurantiacum</name>
    <dbReference type="NCBI Taxonomy" id="35754"/>
    <lineage>
        <taxon>Bacteria</taxon>
        <taxon>Bacillati</taxon>
        <taxon>Actinomycetota</taxon>
        <taxon>Actinomycetes</taxon>
        <taxon>Micromonosporales</taxon>
        <taxon>Micromonosporaceae</taxon>
        <taxon>Dactylosporangium</taxon>
    </lineage>
</organism>
<dbReference type="RefSeq" id="WP_156090076.1">
    <property type="nucleotide sequence ID" value="NZ_CP073767.1"/>
</dbReference>
<gene>
    <name evidence="2" type="ORF">Daura_44160</name>
</gene>
<name>A0A9Q9IHG5_9ACTN</name>
<dbReference type="Proteomes" id="UP001058003">
    <property type="component" value="Chromosome"/>
</dbReference>
<evidence type="ECO:0000313" key="2">
    <source>
        <dbReference type="EMBL" id="UWZ53464.1"/>
    </source>
</evidence>
<dbReference type="KEGG" id="daur:Daura_44160"/>
<dbReference type="EMBL" id="CP073767">
    <property type="protein sequence ID" value="UWZ53464.1"/>
    <property type="molecule type" value="Genomic_DNA"/>
</dbReference>
<keyword evidence="1" id="KW-0812">Transmembrane</keyword>
<dbReference type="OrthoDB" id="5171895at2"/>